<dbReference type="PANTHER" id="PTHR11458">
    <property type="entry name" value="DELTA-AMINOLEVULINIC ACID DEHYDRATASE"/>
    <property type="match status" value="1"/>
</dbReference>
<evidence type="ECO:0000256" key="11">
    <source>
        <dbReference type="RuleBase" id="RU004161"/>
    </source>
</evidence>
<keyword evidence="4" id="KW-0350">Heme biosynthesis</keyword>
<keyword evidence="5" id="KW-0149">Chlorophyll biosynthesis</keyword>
<dbReference type="PRINTS" id="PR00144">
    <property type="entry name" value="DALDHYDRTASE"/>
</dbReference>
<dbReference type="GO" id="GO:0006782">
    <property type="term" value="P:protoporphyrinogen IX biosynthetic process"/>
    <property type="evidence" value="ECO:0007669"/>
    <property type="project" value="UniProtKB-UniPathway"/>
</dbReference>
<evidence type="ECO:0000313" key="13">
    <source>
        <dbReference type="Proteomes" id="UP000243459"/>
    </source>
</evidence>
<keyword evidence="3" id="KW-0021">Allosteric enzyme</keyword>
<dbReference type="PANTHER" id="PTHR11458:SF0">
    <property type="entry name" value="DELTA-AMINOLEVULINIC ACID DEHYDRATASE"/>
    <property type="match status" value="1"/>
</dbReference>
<dbReference type="GO" id="GO:0015995">
    <property type="term" value="P:chlorophyll biosynthetic process"/>
    <property type="evidence" value="ECO:0007669"/>
    <property type="project" value="UniProtKB-KW"/>
</dbReference>
<dbReference type="Proteomes" id="UP000243459">
    <property type="component" value="Chromosome 5"/>
</dbReference>
<reference evidence="13" key="1">
    <citation type="journal article" date="2017" name="Nat. Commun.">
        <title>The asparagus genome sheds light on the origin and evolution of a young Y chromosome.</title>
        <authorList>
            <person name="Harkess A."/>
            <person name="Zhou J."/>
            <person name="Xu C."/>
            <person name="Bowers J.E."/>
            <person name="Van der Hulst R."/>
            <person name="Ayyampalayam S."/>
            <person name="Mercati F."/>
            <person name="Riccardi P."/>
            <person name="McKain M.R."/>
            <person name="Kakrana A."/>
            <person name="Tang H."/>
            <person name="Ray J."/>
            <person name="Groenendijk J."/>
            <person name="Arikit S."/>
            <person name="Mathioni S.M."/>
            <person name="Nakano M."/>
            <person name="Shan H."/>
            <person name="Telgmann-Rauber A."/>
            <person name="Kanno A."/>
            <person name="Yue Z."/>
            <person name="Chen H."/>
            <person name="Li W."/>
            <person name="Chen Y."/>
            <person name="Xu X."/>
            <person name="Zhang Y."/>
            <person name="Luo S."/>
            <person name="Chen H."/>
            <person name="Gao J."/>
            <person name="Mao Z."/>
            <person name="Pires J.C."/>
            <person name="Luo M."/>
            <person name="Kudrna D."/>
            <person name="Wing R.A."/>
            <person name="Meyers B.C."/>
            <person name="Yi K."/>
            <person name="Kong H."/>
            <person name="Lavrijsen P."/>
            <person name="Sunseri F."/>
            <person name="Falavigna A."/>
            <person name="Ye Y."/>
            <person name="Leebens-Mack J.H."/>
            <person name="Chen G."/>
        </authorList>
    </citation>
    <scope>NUCLEOTIDE SEQUENCE [LARGE SCALE GENOMIC DNA]</scope>
    <source>
        <strain evidence="13">cv. DH0086</strain>
    </source>
</reference>
<dbReference type="AlphaFoldDB" id="A0A5P1EW61"/>
<proteinExistence type="inferred from homology"/>
<evidence type="ECO:0000256" key="6">
    <source>
        <dbReference type="ARBA" id="ARBA00023239"/>
    </source>
</evidence>
<comment type="catalytic activity">
    <reaction evidence="9 10">
        <text>2 5-aminolevulinate = porphobilinogen + 2 H2O + H(+)</text>
        <dbReference type="Rhea" id="RHEA:24064"/>
        <dbReference type="ChEBI" id="CHEBI:15377"/>
        <dbReference type="ChEBI" id="CHEBI:15378"/>
        <dbReference type="ChEBI" id="CHEBI:58126"/>
        <dbReference type="ChEBI" id="CHEBI:356416"/>
        <dbReference type="EC" id="4.2.1.24"/>
    </reaction>
</comment>
<evidence type="ECO:0000256" key="5">
    <source>
        <dbReference type="ARBA" id="ARBA00023171"/>
    </source>
</evidence>
<dbReference type="UniPathway" id="UPA00251">
    <property type="reaction ID" value="UER00318"/>
</dbReference>
<dbReference type="InterPro" id="IPR013785">
    <property type="entry name" value="Aldolase_TIM"/>
</dbReference>
<dbReference type="Pfam" id="PF00490">
    <property type="entry name" value="ALAD"/>
    <property type="match status" value="1"/>
</dbReference>
<dbReference type="EMBL" id="CM007385">
    <property type="protein sequence ID" value="ONK69407.1"/>
    <property type="molecule type" value="Genomic_DNA"/>
</dbReference>
<evidence type="ECO:0000256" key="4">
    <source>
        <dbReference type="ARBA" id="ARBA00023133"/>
    </source>
</evidence>
<dbReference type="Gramene" id="ONK69407">
    <property type="protein sequence ID" value="ONK69407"/>
    <property type="gene ID" value="A4U43_C05F22530"/>
</dbReference>
<dbReference type="EC" id="4.2.1.24" evidence="10"/>
<accession>A0A5P1EW61</accession>
<keyword evidence="7 10" id="KW-0627">Porphyrin biosynthesis</keyword>
<name>A0A5P1EW61_ASPOF</name>
<comment type="function">
    <text evidence="8">Catalyzes an early step in the biosynthesis of tetrapyrroles. Binds two molecules of 5-aminolevulinate per subunit, each at a distinct site, and catalyzes their condensation to form porphobilinogen.</text>
</comment>
<dbReference type="OMA" id="CIGFRRA"/>
<gene>
    <name evidence="12" type="ORF">A4U43_C05F22530</name>
</gene>
<evidence type="ECO:0000256" key="9">
    <source>
        <dbReference type="ARBA" id="ARBA00047651"/>
    </source>
</evidence>
<keyword evidence="6 10" id="KW-0456">Lyase</keyword>
<protein>
    <recommendedName>
        <fullName evidence="10">Delta-aminolevulinic acid dehydratase</fullName>
        <ecNumber evidence="10">4.2.1.24</ecNumber>
    </recommendedName>
</protein>
<dbReference type="SUPFAM" id="SSF51569">
    <property type="entry name" value="Aldolase"/>
    <property type="match status" value="1"/>
</dbReference>
<dbReference type="GO" id="GO:0004655">
    <property type="term" value="F:porphobilinogen synthase activity"/>
    <property type="evidence" value="ECO:0007669"/>
    <property type="project" value="UniProtKB-EC"/>
</dbReference>
<evidence type="ECO:0000256" key="2">
    <source>
        <dbReference type="ARBA" id="ARBA00008055"/>
    </source>
</evidence>
<comment type="subunit">
    <text evidence="10">Homooctamer.</text>
</comment>
<evidence type="ECO:0000256" key="7">
    <source>
        <dbReference type="ARBA" id="ARBA00023244"/>
    </source>
</evidence>
<dbReference type="GO" id="GO:0005829">
    <property type="term" value="C:cytosol"/>
    <property type="evidence" value="ECO:0007669"/>
    <property type="project" value="TreeGrafter"/>
</dbReference>
<comment type="similarity">
    <text evidence="2 11">Belongs to the ALAD family.</text>
</comment>
<comment type="pathway">
    <text evidence="1">Porphyrin-containing compound metabolism; protoporphyrin-IX biosynthesis; coproporphyrinogen-III from 5-aminolevulinate: step 1/4.</text>
</comment>
<evidence type="ECO:0000256" key="8">
    <source>
        <dbReference type="ARBA" id="ARBA00025628"/>
    </source>
</evidence>
<dbReference type="PROSITE" id="PS00169">
    <property type="entry name" value="D_ALA_DEHYDRATASE"/>
    <property type="match status" value="1"/>
</dbReference>
<dbReference type="SMART" id="SM01004">
    <property type="entry name" value="ALAD"/>
    <property type="match status" value="1"/>
</dbReference>
<dbReference type="Gene3D" id="3.20.20.70">
    <property type="entry name" value="Aldolase class I"/>
    <property type="match status" value="1"/>
</dbReference>
<dbReference type="InterPro" id="IPR001731">
    <property type="entry name" value="ALAD"/>
</dbReference>
<organism evidence="12 13">
    <name type="scientific">Asparagus officinalis</name>
    <name type="common">Garden asparagus</name>
    <dbReference type="NCBI Taxonomy" id="4686"/>
    <lineage>
        <taxon>Eukaryota</taxon>
        <taxon>Viridiplantae</taxon>
        <taxon>Streptophyta</taxon>
        <taxon>Embryophyta</taxon>
        <taxon>Tracheophyta</taxon>
        <taxon>Spermatophyta</taxon>
        <taxon>Magnoliopsida</taxon>
        <taxon>Liliopsida</taxon>
        <taxon>Asparagales</taxon>
        <taxon>Asparagaceae</taxon>
        <taxon>Asparagoideae</taxon>
        <taxon>Asparagus</taxon>
    </lineage>
</organism>
<dbReference type="GO" id="GO:0008270">
    <property type="term" value="F:zinc ion binding"/>
    <property type="evidence" value="ECO:0007669"/>
    <property type="project" value="TreeGrafter"/>
</dbReference>
<evidence type="ECO:0000256" key="3">
    <source>
        <dbReference type="ARBA" id="ARBA00022533"/>
    </source>
</evidence>
<evidence type="ECO:0000256" key="10">
    <source>
        <dbReference type="RuleBase" id="RU000515"/>
    </source>
</evidence>
<dbReference type="InterPro" id="IPR030656">
    <property type="entry name" value="ALAD_AS"/>
</dbReference>
<sequence length="140" mass="15953">MYESHYMNRYASSFYGPFREALDSNPRFGDKKTYQMDPANYREALVEMEEDEAEGADVLLVKPAMPYLDVIRLLRDSSSLPVAAYQVSGEYSMIKAAGKLKMIEEEKVMMESLLCIRRAGANIILTYFARKAATLLRGMK</sequence>
<keyword evidence="13" id="KW-1185">Reference proteome</keyword>
<evidence type="ECO:0000256" key="1">
    <source>
        <dbReference type="ARBA" id="ARBA00004694"/>
    </source>
</evidence>
<evidence type="ECO:0000313" key="12">
    <source>
        <dbReference type="EMBL" id="ONK69407.1"/>
    </source>
</evidence>